<evidence type="ECO:0000313" key="1">
    <source>
        <dbReference type="EMBL" id="QJA94945.1"/>
    </source>
</evidence>
<protein>
    <submittedName>
        <fullName evidence="1">Uncharacterized protein</fullName>
    </submittedName>
</protein>
<gene>
    <name evidence="1" type="ORF">MM415B03695_0002</name>
</gene>
<dbReference type="EMBL" id="MT143274">
    <property type="protein sequence ID" value="QJA94945.1"/>
    <property type="molecule type" value="Genomic_DNA"/>
</dbReference>
<accession>A0A6M3LQK6</accession>
<sequence>MKKEIIELLKDLEDPDSCELDHHGNCQSHGWADMKEFPPWRKCPQKRLKEILYKIKKKTDQSSKNCIFCGKPECKNAECEDDY</sequence>
<name>A0A6M3LQK6_9ZZZZ</name>
<reference evidence="1" key="1">
    <citation type="submission" date="2020-03" db="EMBL/GenBank/DDBJ databases">
        <title>The deep terrestrial virosphere.</title>
        <authorList>
            <person name="Holmfeldt K."/>
            <person name="Nilsson E."/>
            <person name="Simone D."/>
            <person name="Lopez-Fernandez M."/>
            <person name="Wu X."/>
            <person name="de Brujin I."/>
            <person name="Lundin D."/>
            <person name="Andersson A."/>
            <person name="Bertilsson S."/>
            <person name="Dopson M."/>
        </authorList>
    </citation>
    <scope>NUCLEOTIDE SEQUENCE</scope>
    <source>
        <strain evidence="1">MM415B03695</strain>
    </source>
</reference>
<proteinExistence type="predicted"/>
<organism evidence="1">
    <name type="scientific">viral metagenome</name>
    <dbReference type="NCBI Taxonomy" id="1070528"/>
    <lineage>
        <taxon>unclassified sequences</taxon>
        <taxon>metagenomes</taxon>
        <taxon>organismal metagenomes</taxon>
    </lineage>
</organism>
<dbReference type="AlphaFoldDB" id="A0A6M3LQK6"/>